<evidence type="ECO:0000256" key="2">
    <source>
        <dbReference type="ARBA" id="ARBA00007935"/>
    </source>
</evidence>
<dbReference type="InterPro" id="IPR037294">
    <property type="entry name" value="ABC_BtuC-like"/>
</dbReference>
<dbReference type="Gene3D" id="1.10.3470.10">
    <property type="entry name" value="ABC transporter involved in vitamin B12 uptake, BtuC"/>
    <property type="match status" value="1"/>
</dbReference>
<feature type="transmembrane region" description="Helical" evidence="8">
    <location>
        <begin position="107"/>
        <end position="127"/>
    </location>
</feature>
<organism evidence="9 10">
    <name type="scientific">Paracoccus methylovorus</name>
    <dbReference type="NCBI Taxonomy" id="2812658"/>
    <lineage>
        <taxon>Bacteria</taxon>
        <taxon>Pseudomonadati</taxon>
        <taxon>Pseudomonadota</taxon>
        <taxon>Alphaproteobacteria</taxon>
        <taxon>Rhodobacterales</taxon>
        <taxon>Paracoccaceae</taxon>
        <taxon>Paracoccus</taxon>
    </lineage>
</organism>
<geneLocation type="plasmid" evidence="9 10">
    <name>p1</name>
</geneLocation>
<evidence type="ECO:0000256" key="1">
    <source>
        <dbReference type="ARBA" id="ARBA00004651"/>
    </source>
</evidence>
<dbReference type="PANTHER" id="PTHR30472:SF24">
    <property type="entry name" value="FERRIC ENTEROBACTIN TRANSPORT SYSTEM PERMEASE PROTEIN FEPG"/>
    <property type="match status" value="1"/>
</dbReference>
<dbReference type="EMBL" id="CP070369">
    <property type="protein sequence ID" value="QRZ14228.1"/>
    <property type="molecule type" value="Genomic_DNA"/>
</dbReference>
<proteinExistence type="inferred from homology"/>
<keyword evidence="6 8" id="KW-1133">Transmembrane helix</keyword>
<evidence type="ECO:0000256" key="4">
    <source>
        <dbReference type="ARBA" id="ARBA00022475"/>
    </source>
</evidence>
<sequence length="326" mass="32494">MNRLLGLSLGLLALVVIGLTVGEVALPASAYWQAMTGGSPSTAMILFELRLPRILTAAGAGAALGLSGAIFQMLLRNSLASPDVMGFTSGAAFGAIAALRAGGAAGISSSLGAAGGGLGAAVLVFGLSRRQGLTPPLRLVLVGIGIAAIFGAAATMLLSRMPLTEAADAQRWLAGSLAARDWHHVWQIAISLVVVGFGAALTARALSLLELGDELAGTLGLRVEPARIGLAFVGILAATAGVAVAGPLPFIALMSLPLSRRIVGQGGPGLRMAGAALAGAAIAVLADLIARLGLGGVQLPVGALTGLLGGPYLLWLIAREMKEGQL</sequence>
<evidence type="ECO:0000256" key="6">
    <source>
        <dbReference type="ARBA" id="ARBA00022989"/>
    </source>
</evidence>
<keyword evidence="7 8" id="KW-0472">Membrane</keyword>
<feature type="transmembrane region" description="Helical" evidence="8">
    <location>
        <begin position="228"/>
        <end position="252"/>
    </location>
</feature>
<evidence type="ECO:0000256" key="5">
    <source>
        <dbReference type="ARBA" id="ARBA00022692"/>
    </source>
</evidence>
<evidence type="ECO:0000313" key="10">
    <source>
        <dbReference type="Proteomes" id="UP000663629"/>
    </source>
</evidence>
<keyword evidence="10" id="KW-1185">Reference proteome</keyword>
<dbReference type="Proteomes" id="UP000663629">
    <property type="component" value="Plasmid p1"/>
</dbReference>
<comment type="similarity">
    <text evidence="2">Belongs to the binding-protein-dependent transport system permease family. FecCD subfamily.</text>
</comment>
<keyword evidence="3" id="KW-0813">Transport</keyword>
<keyword evidence="9" id="KW-0614">Plasmid</keyword>
<evidence type="ECO:0000256" key="3">
    <source>
        <dbReference type="ARBA" id="ARBA00022448"/>
    </source>
</evidence>
<reference evidence="9 10" key="1">
    <citation type="submission" date="2021-02" db="EMBL/GenBank/DDBJ databases">
        <title>Paracoccus methylovroum sp.nov., a new methanol and methylamine utilizing methylotrophic denitrifer.</title>
        <authorList>
            <person name="Timsy T."/>
            <person name="Behrendt U."/>
            <person name="Ulrich A."/>
            <person name="Spanner T."/>
            <person name="Foesel B.U."/>
            <person name="Horn M.A."/>
            <person name="Kolb S."/>
        </authorList>
    </citation>
    <scope>NUCLEOTIDE SEQUENCE [LARGE SCALE GENOMIC DNA]</scope>
    <source>
        <strain evidence="9 10">H4-D09</strain>
        <plasmid evidence="9 10">p1</plasmid>
    </source>
</reference>
<keyword evidence="5 8" id="KW-0812">Transmembrane</keyword>
<accession>A0ABX7JJ03</accession>
<feature type="transmembrane region" description="Helical" evidence="8">
    <location>
        <begin position="139"/>
        <end position="158"/>
    </location>
</feature>
<evidence type="ECO:0000256" key="7">
    <source>
        <dbReference type="ARBA" id="ARBA00023136"/>
    </source>
</evidence>
<dbReference type="RefSeq" id="WP_205295205.1">
    <property type="nucleotide sequence ID" value="NZ_CP070369.1"/>
</dbReference>
<feature type="transmembrane region" description="Helical" evidence="8">
    <location>
        <begin position="84"/>
        <end position="101"/>
    </location>
</feature>
<feature type="transmembrane region" description="Helical" evidence="8">
    <location>
        <begin position="185"/>
        <end position="207"/>
    </location>
</feature>
<dbReference type="PANTHER" id="PTHR30472">
    <property type="entry name" value="FERRIC ENTEROBACTIN TRANSPORT SYSTEM PERMEASE PROTEIN"/>
    <property type="match status" value="1"/>
</dbReference>
<dbReference type="InterPro" id="IPR000522">
    <property type="entry name" value="ABC_transptr_permease_BtuC"/>
</dbReference>
<evidence type="ECO:0000313" key="9">
    <source>
        <dbReference type="EMBL" id="QRZ14228.1"/>
    </source>
</evidence>
<evidence type="ECO:0000256" key="8">
    <source>
        <dbReference type="SAM" id="Phobius"/>
    </source>
</evidence>
<feature type="transmembrane region" description="Helical" evidence="8">
    <location>
        <begin position="54"/>
        <end position="75"/>
    </location>
</feature>
<dbReference type="Pfam" id="PF01032">
    <property type="entry name" value="FecCD"/>
    <property type="match status" value="1"/>
</dbReference>
<keyword evidence="4" id="KW-1003">Cell membrane</keyword>
<feature type="transmembrane region" description="Helical" evidence="8">
    <location>
        <begin position="297"/>
        <end position="318"/>
    </location>
</feature>
<dbReference type="SUPFAM" id="SSF81345">
    <property type="entry name" value="ABC transporter involved in vitamin B12 uptake, BtuC"/>
    <property type="match status" value="1"/>
</dbReference>
<protein>
    <submittedName>
        <fullName evidence="9">Iron chelate uptake ABC transporter family permease subunit</fullName>
    </submittedName>
</protein>
<comment type="subcellular location">
    <subcellularLocation>
        <location evidence="1">Cell membrane</location>
        <topology evidence="1">Multi-pass membrane protein</topology>
    </subcellularLocation>
</comment>
<gene>
    <name evidence="9" type="ORF">JWJ88_12060</name>
</gene>
<name>A0ABX7JJ03_9RHOB</name>